<evidence type="ECO:0000313" key="7">
    <source>
        <dbReference type="Proteomes" id="UP001501475"/>
    </source>
</evidence>
<dbReference type="InterPro" id="IPR036428">
    <property type="entry name" value="PCD_sf"/>
</dbReference>
<dbReference type="Proteomes" id="UP001501475">
    <property type="component" value="Unassembled WGS sequence"/>
</dbReference>
<dbReference type="PANTHER" id="PTHR12599:SF0">
    <property type="entry name" value="PTERIN-4-ALPHA-CARBINOLAMINE DEHYDRATASE"/>
    <property type="match status" value="1"/>
</dbReference>
<evidence type="ECO:0000313" key="6">
    <source>
        <dbReference type="EMBL" id="GAA1760916.1"/>
    </source>
</evidence>
<dbReference type="Gene3D" id="3.30.1360.20">
    <property type="entry name" value="Transcriptional coactivator/pterin dehydratase"/>
    <property type="match status" value="1"/>
</dbReference>
<dbReference type="PANTHER" id="PTHR12599">
    <property type="entry name" value="PTERIN-4-ALPHA-CARBINOLAMINE DEHYDRATASE"/>
    <property type="match status" value="1"/>
</dbReference>
<evidence type="ECO:0000256" key="1">
    <source>
        <dbReference type="ARBA" id="ARBA00001554"/>
    </source>
</evidence>
<sequence>MGSVSRLLTDDEITRQLLDLPGWARSGDEIRCAYAAPTFPAAIALVDEVALEAEDMNHHPDIDIRWRTTTWVLSTHDAGGLTQLDIELAHRIALHADALGAQPADQA</sequence>
<keyword evidence="7" id="KW-1185">Reference proteome</keyword>
<dbReference type="Pfam" id="PF01329">
    <property type="entry name" value="Pterin_4a"/>
    <property type="match status" value="1"/>
</dbReference>
<proteinExistence type="inferred from homology"/>
<name>A0ABN2KNI6_9MICO</name>
<dbReference type="SUPFAM" id="SSF55248">
    <property type="entry name" value="PCD-like"/>
    <property type="match status" value="1"/>
</dbReference>
<dbReference type="CDD" id="cd00488">
    <property type="entry name" value="PCD_DCoH"/>
    <property type="match status" value="1"/>
</dbReference>
<evidence type="ECO:0000256" key="3">
    <source>
        <dbReference type="ARBA" id="ARBA00013252"/>
    </source>
</evidence>
<evidence type="ECO:0000256" key="5">
    <source>
        <dbReference type="ARBA" id="ARBA00023239"/>
    </source>
</evidence>
<dbReference type="NCBIfam" id="NF002017">
    <property type="entry name" value="PRK00823.1-2"/>
    <property type="match status" value="1"/>
</dbReference>
<organism evidence="6 7">
    <name type="scientific">Nostocoides vanveenii</name>
    <dbReference type="NCBI Taxonomy" id="330835"/>
    <lineage>
        <taxon>Bacteria</taxon>
        <taxon>Bacillati</taxon>
        <taxon>Actinomycetota</taxon>
        <taxon>Actinomycetes</taxon>
        <taxon>Micrococcales</taxon>
        <taxon>Intrasporangiaceae</taxon>
        <taxon>Nostocoides</taxon>
    </lineage>
</organism>
<comment type="similarity">
    <text evidence="2">Belongs to the pterin-4-alpha-carbinolamine dehydratase family.</text>
</comment>
<dbReference type="InterPro" id="IPR001533">
    <property type="entry name" value="Pterin_deHydtase"/>
</dbReference>
<reference evidence="6 7" key="1">
    <citation type="journal article" date="2019" name="Int. J. Syst. Evol. Microbiol.">
        <title>The Global Catalogue of Microorganisms (GCM) 10K type strain sequencing project: providing services to taxonomists for standard genome sequencing and annotation.</title>
        <authorList>
            <consortium name="The Broad Institute Genomics Platform"/>
            <consortium name="The Broad Institute Genome Sequencing Center for Infectious Disease"/>
            <person name="Wu L."/>
            <person name="Ma J."/>
        </authorList>
    </citation>
    <scope>NUCLEOTIDE SEQUENCE [LARGE SCALE GENOMIC DNA]</scope>
    <source>
        <strain evidence="6 7">JCM 15591</strain>
    </source>
</reference>
<accession>A0ABN2KNI6</accession>
<dbReference type="EMBL" id="BAAAPN010000047">
    <property type="protein sequence ID" value="GAA1760916.1"/>
    <property type="molecule type" value="Genomic_DNA"/>
</dbReference>
<gene>
    <name evidence="6" type="ORF">GCM10009810_20590</name>
</gene>
<comment type="catalytic activity">
    <reaction evidence="1">
        <text>(4aS,6R)-4a-hydroxy-L-erythro-5,6,7,8-tetrahydrobiopterin = (6R)-L-erythro-6,7-dihydrobiopterin + H2O</text>
        <dbReference type="Rhea" id="RHEA:11920"/>
        <dbReference type="ChEBI" id="CHEBI:15377"/>
        <dbReference type="ChEBI" id="CHEBI:15642"/>
        <dbReference type="ChEBI" id="CHEBI:43120"/>
        <dbReference type="EC" id="4.2.1.96"/>
    </reaction>
</comment>
<evidence type="ECO:0000256" key="4">
    <source>
        <dbReference type="ARBA" id="ARBA00021735"/>
    </source>
</evidence>
<comment type="caution">
    <text evidence="6">The sequence shown here is derived from an EMBL/GenBank/DDBJ whole genome shotgun (WGS) entry which is preliminary data.</text>
</comment>
<protein>
    <recommendedName>
        <fullName evidence="4">Putative pterin-4-alpha-carbinolamine dehydratase</fullName>
        <ecNumber evidence="3">4.2.1.96</ecNumber>
    </recommendedName>
</protein>
<evidence type="ECO:0000256" key="2">
    <source>
        <dbReference type="ARBA" id="ARBA00006472"/>
    </source>
</evidence>
<dbReference type="EC" id="4.2.1.96" evidence="3"/>
<keyword evidence="5" id="KW-0456">Lyase</keyword>